<dbReference type="GO" id="GO:0042910">
    <property type="term" value="F:xenobiotic transmembrane transporter activity"/>
    <property type="evidence" value="ECO:0007669"/>
    <property type="project" value="InterPro"/>
</dbReference>
<reference evidence="11 12" key="1">
    <citation type="submission" date="2020-03" db="EMBL/GenBank/DDBJ databases">
        <title>Bradyrhizobium diversity isolated from nodules of Indigofera sp.</title>
        <authorList>
            <person name="Klepa M."/>
            <person name="Helene L."/>
            <person name="Hungria M."/>
        </authorList>
    </citation>
    <scope>NUCLEOTIDE SEQUENCE [LARGE SCALE GENOMIC DNA]</scope>
    <source>
        <strain evidence="11 12">WSM 1791</strain>
    </source>
</reference>
<keyword evidence="7" id="KW-0406">Ion transport</keyword>
<feature type="transmembrane region" description="Helical" evidence="10">
    <location>
        <begin position="336"/>
        <end position="355"/>
    </location>
</feature>
<dbReference type="InterPro" id="IPR002528">
    <property type="entry name" value="MATE_fam"/>
</dbReference>
<protein>
    <recommendedName>
        <fullName evidence="9">Multidrug-efflux transporter</fullName>
    </recommendedName>
</protein>
<feature type="transmembrane region" description="Helical" evidence="10">
    <location>
        <begin position="111"/>
        <end position="130"/>
    </location>
</feature>
<evidence type="ECO:0000256" key="6">
    <source>
        <dbReference type="ARBA" id="ARBA00022989"/>
    </source>
</evidence>
<keyword evidence="4" id="KW-1003">Cell membrane</keyword>
<dbReference type="GO" id="GO:0005886">
    <property type="term" value="C:plasma membrane"/>
    <property type="evidence" value="ECO:0007669"/>
    <property type="project" value="UniProtKB-SubCell"/>
</dbReference>
<evidence type="ECO:0000256" key="9">
    <source>
        <dbReference type="ARBA" id="ARBA00031636"/>
    </source>
</evidence>
<dbReference type="InterPro" id="IPR050222">
    <property type="entry name" value="MATE_MdtK"/>
</dbReference>
<evidence type="ECO:0000256" key="10">
    <source>
        <dbReference type="SAM" id="Phobius"/>
    </source>
</evidence>
<evidence type="ECO:0000256" key="7">
    <source>
        <dbReference type="ARBA" id="ARBA00023065"/>
    </source>
</evidence>
<keyword evidence="3" id="KW-0050">Antiport</keyword>
<evidence type="ECO:0000256" key="1">
    <source>
        <dbReference type="ARBA" id="ARBA00004429"/>
    </source>
</evidence>
<comment type="caution">
    <text evidence="11">The sequence shown here is derived from an EMBL/GenBank/DDBJ whole genome shotgun (WGS) entry which is preliminary data.</text>
</comment>
<proteinExistence type="predicted"/>
<feature type="transmembrane region" description="Helical" evidence="10">
    <location>
        <begin position="410"/>
        <end position="431"/>
    </location>
</feature>
<evidence type="ECO:0000313" key="12">
    <source>
        <dbReference type="Proteomes" id="UP000544122"/>
    </source>
</evidence>
<dbReference type="Pfam" id="PF01554">
    <property type="entry name" value="MatE"/>
    <property type="match status" value="2"/>
</dbReference>
<feature type="transmembrane region" description="Helical" evidence="10">
    <location>
        <begin position="209"/>
        <end position="233"/>
    </location>
</feature>
<keyword evidence="8 10" id="KW-0472">Membrane</keyword>
<feature type="transmembrane region" description="Helical" evidence="10">
    <location>
        <begin position="179"/>
        <end position="203"/>
    </location>
</feature>
<dbReference type="PANTHER" id="PTHR43298:SF2">
    <property type="entry name" value="FMN_FAD EXPORTER YEEO-RELATED"/>
    <property type="match status" value="1"/>
</dbReference>
<dbReference type="Proteomes" id="UP000544122">
    <property type="component" value="Unassembled WGS sequence"/>
</dbReference>
<feature type="transmembrane region" description="Helical" evidence="10">
    <location>
        <begin position="375"/>
        <end position="398"/>
    </location>
</feature>
<organism evidence="11 12">
    <name type="scientific">Bradyrhizobium australiense</name>
    <dbReference type="NCBI Taxonomy" id="2721161"/>
    <lineage>
        <taxon>Bacteria</taxon>
        <taxon>Pseudomonadati</taxon>
        <taxon>Pseudomonadota</taxon>
        <taxon>Alphaproteobacteria</taxon>
        <taxon>Hyphomicrobiales</taxon>
        <taxon>Nitrobacteraceae</taxon>
        <taxon>Bradyrhizobium</taxon>
    </lineage>
</organism>
<dbReference type="GO" id="GO:0006811">
    <property type="term" value="P:monoatomic ion transport"/>
    <property type="evidence" value="ECO:0007669"/>
    <property type="project" value="UniProtKB-KW"/>
</dbReference>
<dbReference type="CDD" id="cd13131">
    <property type="entry name" value="MATE_NorM_like"/>
    <property type="match status" value="1"/>
</dbReference>
<feature type="transmembrane region" description="Helical" evidence="10">
    <location>
        <begin position="437"/>
        <end position="458"/>
    </location>
</feature>
<dbReference type="GO" id="GO:0015297">
    <property type="term" value="F:antiporter activity"/>
    <property type="evidence" value="ECO:0007669"/>
    <property type="project" value="UniProtKB-KW"/>
</dbReference>
<evidence type="ECO:0000256" key="5">
    <source>
        <dbReference type="ARBA" id="ARBA00022692"/>
    </source>
</evidence>
<feature type="transmembrane region" description="Helical" evidence="10">
    <location>
        <begin position="69"/>
        <end position="90"/>
    </location>
</feature>
<keyword evidence="2" id="KW-0813">Transport</keyword>
<dbReference type="AlphaFoldDB" id="A0A7Y4GQB4"/>
<keyword evidence="5 10" id="KW-0812">Transmembrane</keyword>
<comment type="subcellular location">
    <subcellularLocation>
        <location evidence="1">Cell inner membrane</location>
        <topology evidence="1">Multi-pass membrane protein</topology>
    </subcellularLocation>
</comment>
<evidence type="ECO:0000256" key="3">
    <source>
        <dbReference type="ARBA" id="ARBA00022449"/>
    </source>
</evidence>
<gene>
    <name evidence="11" type="ORF">HCN58_08555</name>
</gene>
<evidence type="ECO:0000256" key="2">
    <source>
        <dbReference type="ARBA" id="ARBA00022448"/>
    </source>
</evidence>
<keyword evidence="12" id="KW-1185">Reference proteome</keyword>
<feature type="transmembrane region" description="Helical" evidence="10">
    <location>
        <begin position="296"/>
        <end position="315"/>
    </location>
</feature>
<evidence type="ECO:0000256" key="4">
    <source>
        <dbReference type="ARBA" id="ARBA00022475"/>
    </source>
</evidence>
<evidence type="ECO:0000313" key="11">
    <source>
        <dbReference type="EMBL" id="NOJ39653.1"/>
    </source>
</evidence>
<keyword evidence="6 10" id="KW-1133">Transmembrane helix</keyword>
<evidence type="ECO:0000256" key="8">
    <source>
        <dbReference type="ARBA" id="ARBA00023136"/>
    </source>
</evidence>
<accession>A0A7Y4GQB4</accession>
<dbReference type="InterPro" id="IPR048279">
    <property type="entry name" value="MdtK-like"/>
</dbReference>
<dbReference type="PANTHER" id="PTHR43298">
    <property type="entry name" value="MULTIDRUG RESISTANCE PROTEIN NORM-RELATED"/>
    <property type="match status" value="1"/>
</dbReference>
<name>A0A7Y4GQB4_9BRAD</name>
<feature type="transmembrane region" description="Helical" evidence="10">
    <location>
        <begin position="150"/>
        <end position="167"/>
    </location>
</feature>
<dbReference type="PIRSF" id="PIRSF006603">
    <property type="entry name" value="DinF"/>
    <property type="match status" value="1"/>
</dbReference>
<feature type="transmembrane region" description="Helical" evidence="10">
    <location>
        <begin position="254"/>
        <end position="276"/>
    </location>
</feature>
<dbReference type="EMBL" id="JAAVLX010000003">
    <property type="protein sequence ID" value="NOJ39653.1"/>
    <property type="molecule type" value="Genomic_DNA"/>
</dbReference>
<dbReference type="RefSeq" id="WP_171578923.1">
    <property type="nucleotide sequence ID" value="NZ_JAAVLX010000003.1"/>
</dbReference>
<dbReference type="NCBIfam" id="TIGR00797">
    <property type="entry name" value="matE"/>
    <property type="match status" value="1"/>
</dbReference>
<sequence>MTSLEKIQRATVAPPASAAVPGRHLAIELAETLKLAVPIALTQLGQIAMMTTDIALIGRLGSEAMAAAALAHTVFFVSFTFGMGLVSAVAPLAAQAFGARNPHLIRRSLRVGMWTALLMSLPMMALSFYGEPILLMLGQAPTAAHLAQQYLLGLTWSILPALWFMAIRGFMSAVNHPEPILWITLAAIPANAGLVYLLLYGAFGLPGLGLFGVGLATSIVNVGSFLAGLWFAARRRPFRKFHILGHFWRVDWKLMRQLVVIGAPISLSFLLEYGLFGAAGLLMGLISTTALAAHQIALQVAAILFMVPFGIGMAATVRVGHGIGRGDAGAVRRAGYVATSLGIVLAAMLTLAVIVSRFGIAEIFLGESTDATAELSATLLLVGSTFFIADAIQTIAAGSLRGMNDTRVPLLFAILSYWLIGFACACWLGFWTLSGAVGVWIGLSVGTAAYAVLLLLRFRLLASKLTLK</sequence>